<reference evidence="1" key="1">
    <citation type="submission" date="2023-03" db="EMBL/GenBank/DDBJ databases">
        <title>Massive genome expansion in bonnet fungi (Mycena s.s.) driven by repeated elements and novel gene families across ecological guilds.</title>
        <authorList>
            <consortium name="Lawrence Berkeley National Laboratory"/>
            <person name="Harder C.B."/>
            <person name="Miyauchi S."/>
            <person name="Viragh M."/>
            <person name="Kuo A."/>
            <person name="Thoen E."/>
            <person name="Andreopoulos B."/>
            <person name="Lu D."/>
            <person name="Skrede I."/>
            <person name="Drula E."/>
            <person name="Henrissat B."/>
            <person name="Morin E."/>
            <person name="Kohler A."/>
            <person name="Barry K."/>
            <person name="LaButti K."/>
            <person name="Morin E."/>
            <person name="Salamov A."/>
            <person name="Lipzen A."/>
            <person name="Mereny Z."/>
            <person name="Hegedus B."/>
            <person name="Baldrian P."/>
            <person name="Stursova M."/>
            <person name="Weitz H."/>
            <person name="Taylor A."/>
            <person name="Grigoriev I.V."/>
            <person name="Nagy L.G."/>
            <person name="Martin F."/>
            <person name="Kauserud H."/>
        </authorList>
    </citation>
    <scope>NUCLEOTIDE SEQUENCE</scope>
    <source>
        <strain evidence="1">CBHHK188m</strain>
    </source>
</reference>
<evidence type="ECO:0000313" key="1">
    <source>
        <dbReference type="EMBL" id="KAJ7773727.1"/>
    </source>
</evidence>
<name>A0AAD7NSH8_9AGAR</name>
<evidence type="ECO:0000313" key="2">
    <source>
        <dbReference type="Proteomes" id="UP001215280"/>
    </source>
</evidence>
<protein>
    <submittedName>
        <fullName evidence="1">Uncharacterized protein</fullName>
    </submittedName>
</protein>
<proteinExistence type="predicted"/>
<dbReference type="AlphaFoldDB" id="A0AAD7NSH8"/>
<dbReference type="Proteomes" id="UP001215280">
    <property type="component" value="Unassembled WGS sequence"/>
</dbReference>
<sequence>MNKSASQLSMDDMSYLGWRMLADERLQGPSIEKLWTAVPSEAQPLIQETAVSDPTLIVDHIKTVRATSLAGSFASQRQIVKISSHYQLEGNRLDLSNAGDPAQSDTQLLKVCLHYVVLAAKAARIDILEWTRARQPEVQGYPDVDFLFSEAPSEAAEADSKKLKEAALISLLRLSGPALENPKVAQSLSELTVERIVGSALSGVFYSADKVHVISGQKLVAPDILRPLKSFPYPDIAAVRTGGKENHVEPVVIIGEGKVKKRGISDDDEADPVKVDSILKRPTARAQMAAAVHPTLILLVLAHYKRHSLSLAKLLSDTEFPKFNEQSMVYGIYYDEAEIRIYIHFPQLEEHPEGGFVIRFYQLPVAIFSVLNTNFVERWYLAVALFCVQRHADMISRDLTDVITKYKVSPNSSA</sequence>
<gene>
    <name evidence="1" type="ORF">DFH07DRAFT_952767</name>
</gene>
<comment type="caution">
    <text evidence="1">The sequence shown here is derived from an EMBL/GenBank/DDBJ whole genome shotgun (WGS) entry which is preliminary data.</text>
</comment>
<organism evidence="1 2">
    <name type="scientific">Mycena maculata</name>
    <dbReference type="NCBI Taxonomy" id="230809"/>
    <lineage>
        <taxon>Eukaryota</taxon>
        <taxon>Fungi</taxon>
        <taxon>Dikarya</taxon>
        <taxon>Basidiomycota</taxon>
        <taxon>Agaricomycotina</taxon>
        <taxon>Agaricomycetes</taxon>
        <taxon>Agaricomycetidae</taxon>
        <taxon>Agaricales</taxon>
        <taxon>Marasmiineae</taxon>
        <taxon>Mycenaceae</taxon>
        <taxon>Mycena</taxon>
    </lineage>
</organism>
<accession>A0AAD7NSH8</accession>
<dbReference type="EMBL" id="JARJLG010000017">
    <property type="protein sequence ID" value="KAJ7773727.1"/>
    <property type="molecule type" value="Genomic_DNA"/>
</dbReference>
<keyword evidence="2" id="KW-1185">Reference proteome</keyword>